<evidence type="ECO:0000313" key="3">
    <source>
        <dbReference type="EMBL" id="GBM00420.1"/>
    </source>
</evidence>
<keyword evidence="1" id="KW-0863">Zinc-finger</keyword>
<dbReference type="OrthoDB" id="7485695at2759"/>
<organism evidence="3 4">
    <name type="scientific">Araneus ventricosus</name>
    <name type="common">Orbweaver spider</name>
    <name type="synonym">Epeira ventricosa</name>
    <dbReference type="NCBI Taxonomy" id="182803"/>
    <lineage>
        <taxon>Eukaryota</taxon>
        <taxon>Metazoa</taxon>
        <taxon>Ecdysozoa</taxon>
        <taxon>Arthropoda</taxon>
        <taxon>Chelicerata</taxon>
        <taxon>Arachnida</taxon>
        <taxon>Araneae</taxon>
        <taxon>Araneomorphae</taxon>
        <taxon>Entelegynae</taxon>
        <taxon>Araneoidea</taxon>
        <taxon>Araneidae</taxon>
        <taxon>Araneus</taxon>
    </lineage>
</organism>
<evidence type="ECO:0000259" key="2">
    <source>
        <dbReference type="PROSITE" id="PS50158"/>
    </source>
</evidence>
<dbReference type="EMBL" id="BGPR01000156">
    <property type="protein sequence ID" value="GBM00420.1"/>
    <property type="molecule type" value="Genomic_DNA"/>
</dbReference>
<keyword evidence="4" id="KW-1185">Reference proteome</keyword>
<sequence length="464" mass="52819">MPPIQESKFSSDVYGINMMHYFTSILIERVRQQVDVNLAVLLWKEFVECQLLQTLHYSTICQAITQAYGAYLAYVKEVQEAWDMLESSPHPNSTLCILQMLYDFSINFPNGTSHFIAGLRQYMQEVKNRGHLAQEFHQELQAIASELQGKVESIYKRIYKELNLVETRKESISVKPYVFHCNSNLKSHSKSCAFSAVCKNGTLETNDVNSDCNGEQSFRHGVVIGPCFRCKRYGHVVRNCRAKFRHARSKKNKNPEGNGISHDENKIANDNNALQGETKVKQICNSIDKFSWIIDTAATAHFCNNISLFTEFTKVENSSMTLAVDGAESSIEGVGIVKFYIKQREAEKCVILTNVRYSPKLSRNLLSGTILEQMGANFVGTNGKIHIYDNNWEKVLYATRMDNLYVLKPKYRASESISFNSNTDDMDKIRELLPELGDVFEGYPANYELTSGDKALDCQKICLW</sequence>
<feature type="domain" description="CCHC-type" evidence="2">
    <location>
        <begin position="227"/>
        <end position="241"/>
    </location>
</feature>
<reference evidence="3 4" key="1">
    <citation type="journal article" date="2019" name="Sci. Rep.">
        <title>Orb-weaving spider Araneus ventricosus genome elucidates the spidroin gene catalogue.</title>
        <authorList>
            <person name="Kono N."/>
            <person name="Nakamura H."/>
            <person name="Ohtoshi R."/>
            <person name="Moran D.A.P."/>
            <person name="Shinohara A."/>
            <person name="Yoshida Y."/>
            <person name="Fujiwara M."/>
            <person name="Mori M."/>
            <person name="Tomita M."/>
            <person name="Arakawa K."/>
        </authorList>
    </citation>
    <scope>NUCLEOTIDE SEQUENCE [LARGE SCALE GENOMIC DNA]</scope>
</reference>
<dbReference type="PROSITE" id="PS50158">
    <property type="entry name" value="ZF_CCHC"/>
    <property type="match status" value="1"/>
</dbReference>
<accession>A0A4Y2C8C7</accession>
<comment type="caution">
    <text evidence="3">The sequence shown here is derived from an EMBL/GenBank/DDBJ whole genome shotgun (WGS) entry which is preliminary data.</text>
</comment>
<name>A0A4Y2C8C7_ARAVE</name>
<protein>
    <recommendedName>
        <fullName evidence="2">CCHC-type domain-containing protein</fullName>
    </recommendedName>
</protein>
<proteinExistence type="predicted"/>
<dbReference type="InterPro" id="IPR001878">
    <property type="entry name" value="Znf_CCHC"/>
</dbReference>
<dbReference type="Pfam" id="PF22936">
    <property type="entry name" value="Pol_BBD"/>
    <property type="match status" value="1"/>
</dbReference>
<dbReference type="AlphaFoldDB" id="A0A4Y2C8C7"/>
<dbReference type="GO" id="GO:0008270">
    <property type="term" value="F:zinc ion binding"/>
    <property type="evidence" value="ECO:0007669"/>
    <property type="project" value="UniProtKB-KW"/>
</dbReference>
<dbReference type="PANTHER" id="PTHR47592:SF29">
    <property type="entry name" value="ZINC FINGER, CCHC-TYPE"/>
    <property type="match status" value="1"/>
</dbReference>
<keyword evidence="1" id="KW-0862">Zinc</keyword>
<dbReference type="GO" id="GO:0003676">
    <property type="term" value="F:nucleic acid binding"/>
    <property type="evidence" value="ECO:0007669"/>
    <property type="project" value="InterPro"/>
</dbReference>
<evidence type="ECO:0000256" key="1">
    <source>
        <dbReference type="PROSITE-ProRule" id="PRU00047"/>
    </source>
</evidence>
<dbReference type="Proteomes" id="UP000499080">
    <property type="component" value="Unassembled WGS sequence"/>
</dbReference>
<gene>
    <name evidence="3" type="ORF">AVEN_179229_1</name>
</gene>
<dbReference type="PANTHER" id="PTHR47592">
    <property type="entry name" value="PBF68 PROTEIN"/>
    <property type="match status" value="1"/>
</dbReference>
<evidence type="ECO:0000313" key="4">
    <source>
        <dbReference type="Proteomes" id="UP000499080"/>
    </source>
</evidence>
<keyword evidence="1" id="KW-0479">Metal-binding</keyword>
<dbReference type="InterPro" id="IPR054722">
    <property type="entry name" value="PolX-like_BBD"/>
</dbReference>